<dbReference type="InterPro" id="IPR004125">
    <property type="entry name" value="Signal_recog_particle_SRP54_M"/>
</dbReference>
<dbReference type="SMART" id="SM00962">
    <property type="entry name" value="SRP54"/>
    <property type="match status" value="1"/>
</dbReference>
<accession>A0ABY5DK58</accession>
<evidence type="ECO:0000256" key="3">
    <source>
        <dbReference type="ARBA" id="ARBA00022490"/>
    </source>
</evidence>
<evidence type="ECO:0000256" key="8">
    <source>
        <dbReference type="ARBA" id="ARBA00023135"/>
    </source>
</evidence>
<feature type="domain" description="AAA+ ATPase" evidence="12">
    <location>
        <begin position="95"/>
        <end position="291"/>
    </location>
</feature>
<dbReference type="InterPro" id="IPR036891">
    <property type="entry name" value="Signal_recog_part_SRP54_M_sf"/>
</dbReference>
<dbReference type="InterPro" id="IPR042101">
    <property type="entry name" value="SRP54_N_sf"/>
</dbReference>
<evidence type="ECO:0000256" key="4">
    <source>
        <dbReference type="ARBA" id="ARBA00022741"/>
    </source>
</evidence>
<dbReference type="Gene3D" id="1.20.120.140">
    <property type="entry name" value="Signal recognition particle SRP54, nucleotide-binding domain"/>
    <property type="match status" value="1"/>
</dbReference>
<dbReference type="SMART" id="SM00382">
    <property type="entry name" value="AAA"/>
    <property type="match status" value="1"/>
</dbReference>
<keyword evidence="16" id="KW-1185">Reference proteome</keyword>
<feature type="domain" description="SRP54-type proteins GTP-binding" evidence="13">
    <location>
        <begin position="96"/>
        <end position="292"/>
    </location>
</feature>
<protein>
    <recommendedName>
        <fullName evidence="10">signal-recognition-particle GTPase</fullName>
        <ecNumber evidence="10">3.6.5.4</ecNumber>
    </recommendedName>
</protein>
<name>A0ABY5DK58_9GAMM</name>
<keyword evidence="15" id="KW-0675">Receptor</keyword>
<evidence type="ECO:0000256" key="7">
    <source>
        <dbReference type="ARBA" id="ARBA00023134"/>
    </source>
</evidence>
<evidence type="ECO:0000313" key="16">
    <source>
        <dbReference type="Proteomes" id="UP001055955"/>
    </source>
</evidence>
<evidence type="ECO:0000256" key="11">
    <source>
        <dbReference type="ARBA" id="ARBA00048027"/>
    </source>
</evidence>
<evidence type="ECO:0000259" key="13">
    <source>
        <dbReference type="SMART" id="SM00962"/>
    </source>
</evidence>
<dbReference type="InterPro" id="IPR022941">
    <property type="entry name" value="SRP54"/>
</dbReference>
<evidence type="ECO:0000256" key="5">
    <source>
        <dbReference type="ARBA" id="ARBA00022801"/>
    </source>
</evidence>
<keyword evidence="7" id="KW-0342">GTP-binding</keyword>
<dbReference type="EMBL" id="CP092900">
    <property type="protein sequence ID" value="UTC24251.1"/>
    <property type="molecule type" value="Genomic_DNA"/>
</dbReference>
<keyword evidence="4" id="KW-0547">Nucleotide-binding</keyword>
<dbReference type="SUPFAM" id="SSF47364">
    <property type="entry name" value="Domain of the SRP/SRP receptor G-proteins"/>
    <property type="match status" value="1"/>
</dbReference>
<dbReference type="RefSeq" id="WP_258568036.1">
    <property type="nucleotide sequence ID" value="NZ_CP092900.1"/>
</dbReference>
<keyword evidence="3" id="KW-0963">Cytoplasm</keyword>
<evidence type="ECO:0000256" key="9">
    <source>
        <dbReference type="ARBA" id="ARBA00023274"/>
    </source>
</evidence>
<dbReference type="SMART" id="SM00963">
    <property type="entry name" value="SRP54_N"/>
    <property type="match status" value="1"/>
</dbReference>
<feature type="domain" description="Signal recognition particle SRP54 helical bundle" evidence="14">
    <location>
        <begin position="1"/>
        <end position="82"/>
    </location>
</feature>
<gene>
    <name evidence="15" type="ORF">MMH89_03310</name>
</gene>
<reference evidence="15 16" key="1">
    <citation type="journal article" date="2022" name="Nat. Microbiol.">
        <title>The microbiome of a bacterivorous marine choanoflagellate contains a resource-demanding obligate bacterial associate.</title>
        <authorList>
            <person name="Needham D.M."/>
            <person name="Poirier C."/>
            <person name="Bachy C."/>
            <person name="George E.E."/>
            <person name="Wilken S."/>
            <person name="Yung C.C.M."/>
            <person name="Limardo A.J."/>
            <person name="Morando M."/>
            <person name="Sudek L."/>
            <person name="Malmstrom R.R."/>
            <person name="Keeling P.J."/>
            <person name="Santoro A.E."/>
            <person name="Worden A.Z."/>
        </authorList>
    </citation>
    <scope>NUCLEOTIDE SEQUENCE [LARGE SCALE GENOMIC DNA]</scope>
    <source>
        <strain evidence="15 16">Comchoano-1</strain>
    </source>
</reference>
<comment type="subcellular location">
    <subcellularLocation>
        <location evidence="1">Cytoplasm</location>
    </subcellularLocation>
</comment>
<dbReference type="InterPro" id="IPR003593">
    <property type="entry name" value="AAA+_ATPase"/>
</dbReference>
<dbReference type="SUPFAM" id="SSF47446">
    <property type="entry name" value="Signal peptide-binding domain"/>
    <property type="match status" value="1"/>
</dbReference>
<keyword evidence="5" id="KW-0378">Hydrolase</keyword>
<comment type="catalytic activity">
    <reaction evidence="11">
        <text>GTP + H2O = GDP + phosphate + H(+)</text>
        <dbReference type="Rhea" id="RHEA:19669"/>
        <dbReference type="ChEBI" id="CHEBI:15377"/>
        <dbReference type="ChEBI" id="CHEBI:15378"/>
        <dbReference type="ChEBI" id="CHEBI:37565"/>
        <dbReference type="ChEBI" id="CHEBI:43474"/>
        <dbReference type="ChEBI" id="CHEBI:58189"/>
        <dbReference type="EC" id="3.6.5.4"/>
    </reaction>
</comment>
<comment type="similarity">
    <text evidence="2">Belongs to the GTP-binding SRP family. SRP54 subfamily.</text>
</comment>
<dbReference type="Pfam" id="PF00448">
    <property type="entry name" value="SRP54"/>
    <property type="match status" value="1"/>
</dbReference>
<dbReference type="SUPFAM" id="SSF52540">
    <property type="entry name" value="P-loop containing nucleoside triphosphate hydrolases"/>
    <property type="match status" value="1"/>
</dbReference>
<dbReference type="InterPro" id="IPR013822">
    <property type="entry name" value="Signal_recog_particl_SRP54_hlx"/>
</dbReference>
<evidence type="ECO:0000256" key="2">
    <source>
        <dbReference type="ARBA" id="ARBA00005450"/>
    </source>
</evidence>
<evidence type="ECO:0000313" key="15">
    <source>
        <dbReference type="EMBL" id="UTC24251.1"/>
    </source>
</evidence>
<keyword evidence="8" id="KW-0733">Signal recognition particle</keyword>
<dbReference type="Pfam" id="PF02978">
    <property type="entry name" value="SRP_SPB"/>
    <property type="match status" value="1"/>
</dbReference>
<dbReference type="PANTHER" id="PTHR11564:SF5">
    <property type="entry name" value="SIGNAL RECOGNITION PARTICLE SUBUNIT SRP54"/>
    <property type="match status" value="1"/>
</dbReference>
<evidence type="ECO:0000259" key="14">
    <source>
        <dbReference type="SMART" id="SM00963"/>
    </source>
</evidence>
<organism evidence="15 16">
    <name type="scientific">Candidatus Comchoanobacter bicostacola</name>
    <dbReference type="NCBI Taxonomy" id="2919598"/>
    <lineage>
        <taxon>Bacteria</taxon>
        <taxon>Pseudomonadati</taxon>
        <taxon>Pseudomonadota</taxon>
        <taxon>Gammaproteobacteria</taxon>
        <taxon>Candidatus Comchoanobacterales</taxon>
        <taxon>Candidatus Comchoanobacteraceae</taxon>
        <taxon>Candidatus Comchoanobacter</taxon>
    </lineage>
</organism>
<dbReference type="Proteomes" id="UP001055955">
    <property type="component" value="Chromosome"/>
</dbReference>
<dbReference type="InterPro" id="IPR000897">
    <property type="entry name" value="SRP54_GTPase_dom"/>
</dbReference>
<dbReference type="PANTHER" id="PTHR11564">
    <property type="entry name" value="SIGNAL RECOGNITION PARTICLE 54K PROTEIN SRP54"/>
    <property type="match status" value="1"/>
</dbReference>
<proteinExistence type="inferred from homology"/>
<evidence type="ECO:0000256" key="6">
    <source>
        <dbReference type="ARBA" id="ARBA00022884"/>
    </source>
</evidence>
<evidence type="ECO:0000256" key="10">
    <source>
        <dbReference type="ARBA" id="ARBA00035672"/>
    </source>
</evidence>
<dbReference type="Gene3D" id="3.40.50.300">
    <property type="entry name" value="P-loop containing nucleotide triphosphate hydrolases"/>
    <property type="match status" value="1"/>
</dbReference>
<dbReference type="InterPro" id="IPR036225">
    <property type="entry name" value="SRP/SRP_N"/>
</dbReference>
<dbReference type="Gene3D" id="1.10.260.30">
    <property type="entry name" value="Signal recognition particle, SRP54 subunit, M-domain"/>
    <property type="match status" value="1"/>
</dbReference>
<dbReference type="Pfam" id="PF02881">
    <property type="entry name" value="SRP54_N"/>
    <property type="match status" value="1"/>
</dbReference>
<sequence>MYRTLAKKLSNIFRQKHVTQKDIDAALLEIEKALIDADVALESINALKIHLMHKMSHLETIENLDIQSQLMNEVRQGLLELLESPTPPITIQPNKLHTIMFVGLQGAGKTTTCAKLANQLKTQGHHKILMCSTDTFRPAAMEQLKTLADSAQVDYFDANTSDAPESISAQAKAYAQNNQYQILIIDTAGRLEVDEARMNEAALIHKTVQPQECLYVIDSMIGQSALQVAKTFHKKLPLTGVILTKTDSDTKGGVALSVKQVTQKPILWLGSGEHIDQLEPFDPKQVVDQILDMGDIMTLAKRAEKHIDQDKAKQMTQRMQKGQFTFEDMLGMMDQMSALGGAKSILQMLPGSSQIPQHMLDMADDKKFIPIRALIESMTAKERNNPMLVFNQKTRQLRIKKGSGRTNSEFNELKKMYSKIEKMMSKMKKSRFKDQMANFMNPEN</sequence>
<evidence type="ECO:0000259" key="12">
    <source>
        <dbReference type="SMART" id="SM00382"/>
    </source>
</evidence>
<keyword evidence="9" id="KW-0687">Ribonucleoprotein</keyword>
<dbReference type="InterPro" id="IPR027417">
    <property type="entry name" value="P-loop_NTPase"/>
</dbReference>
<evidence type="ECO:0000256" key="1">
    <source>
        <dbReference type="ARBA" id="ARBA00004496"/>
    </source>
</evidence>
<dbReference type="EC" id="3.6.5.4" evidence="10"/>
<keyword evidence="6" id="KW-0694">RNA-binding</keyword>